<evidence type="ECO:0000259" key="1">
    <source>
        <dbReference type="Pfam" id="PF01425"/>
    </source>
</evidence>
<dbReference type="AlphaFoldDB" id="A0AA40B9L5"/>
<keyword evidence="3" id="KW-1185">Reference proteome</keyword>
<dbReference type="PANTHER" id="PTHR46310">
    <property type="entry name" value="AMIDASE 1"/>
    <property type="match status" value="1"/>
</dbReference>
<dbReference type="EMBL" id="JAUKUA010000001">
    <property type="protein sequence ID" value="KAK0730142.1"/>
    <property type="molecule type" value="Genomic_DNA"/>
</dbReference>
<proteinExistence type="predicted"/>
<name>A0AA40B9L5_9PEZI</name>
<dbReference type="InterPro" id="IPR023631">
    <property type="entry name" value="Amidase_dom"/>
</dbReference>
<accession>A0AA40B9L5</accession>
<dbReference type="Gene3D" id="3.90.1300.10">
    <property type="entry name" value="Amidase signature (AS) domain"/>
    <property type="match status" value="1"/>
</dbReference>
<dbReference type="InterPro" id="IPR036928">
    <property type="entry name" value="AS_sf"/>
</dbReference>
<protein>
    <submittedName>
        <fullName evidence="2">Amidase signature domain-containing protein</fullName>
    </submittedName>
</protein>
<dbReference type="Pfam" id="PF01425">
    <property type="entry name" value="Amidase"/>
    <property type="match status" value="1"/>
</dbReference>
<reference evidence="2" key="1">
    <citation type="submission" date="2023-06" db="EMBL/GenBank/DDBJ databases">
        <title>Genome-scale phylogeny and comparative genomics of the fungal order Sordariales.</title>
        <authorList>
            <consortium name="Lawrence Berkeley National Laboratory"/>
            <person name="Hensen N."/>
            <person name="Bonometti L."/>
            <person name="Westerberg I."/>
            <person name="Brannstrom I.O."/>
            <person name="Guillou S."/>
            <person name="Cros-Aarteil S."/>
            <person name="Calhoun S."/>
            <person name="Haridas S."/>
            <person name="Kuo A."/>
            <person name="Mondo S."/>
            <person name="Pangilinan J."/>
            <person name="Riley R."/>
            <person name="Labutti K."/>
            <person name="Andreopoulos B."/>
            <person name="Lipzen A."/>
            <person name="Chen C."/>
            <person name="Yanf M."/>
            <person name="Daum C."/>
            <person name="Ng V."/>
            <person name="Clum A."/>
            <person name="Steindorff A."/>
            <person name="Ohm R."/>
            <person name="Martin F."/>
            <person name="Silar P."/>
            <person name="Natvig D."/>
            <person name="Lalanne C."/>
            <person name="Gautier V."/>
            <person name="Ament-Velasquez S.L."/>
            <person name="Kruys A."/>
            <person name="Hutchinson M.I."/>
            <person name="Powell A.J."/>
            <person name="Barry K."/>
            <person name="Miller A.N."/>
            <person name="Grigoriev I.V."/>
            <person name="Debuchy R."/>
            <person name="Gladieux P."/>
            <person name="Thoren M.H."/>
            <person name="Johannesson H."/>
        </authorList>
    </citation>
    <scope>NUCLEOTIDE SEQUENCE</scope>
    <source>
        <strain evidence="2">SMH4607-1</strain>
    </source>
</reference>
<gene>
    <name evidence="2" type="ORF">B0H67DRAFT_596371</name>
</gene>
<evidence type="ECO:0000313" key="2">
    <source>
        <dbReference type="EMBL" id="KAK0730142.1"/>
    </source>
</evidence>
<comment type="caution">
    <text evidence="2">The sequence shown here is derived from an EMBL/GenBank/DDBJ whole genome shotgun (WGS) entry which is preliminary data.</text>
</comment>
<dbReference type="Proteomes" id="UP001172102">
    <property type="component" value="Unassembled WGS sequence"/>
</dbReference>
<sequence>MIVPVGKHRYVLVDSGLRLVEPSGVLKHHPKPVLLFSSEDCKLEPAAILRQVQQFHEEDDVFDEAFVSDTLLVTDQSREKDGVIDEIFASDTLLVADESHLAERAMLLRTELADEMVLGGKKWHLDSVYYVDTSRAVSRGGVASGPYFLKGDVVFHAWKIYTDIFSCFGTTVLPTWKPYRFKSFNRTGSNGIGMSVAVPSRRYARPSPAKPLAGFRVGVKDNFRLAGTKSSVGNRAFLETYGQDAETAAFIKRLIDLGAVIVGKTKMTAFASGEKPIDWFDFQCPFNPRGDAHLEPGASSTGSAAAAAAYPWMDICIGTDTNGSVREPAARCGVYGIRCSTGAWGPATGLYPCSPVFDTVGAFGRSLECLQSFAKAALGSTIKEFRTDGEQQQLVDKFIHFVESFLGVKKTSFSLAKRWAENPPDEAGGKSLADYAEKSGYNPFYFDIYHEYDTFRSDHLKKFGSKAYVSPSMQWRWDRGAEITKTEVEQSCRELKVLESWFAREVLRTDKASGSSAILILPVGPTEPNYRDVYSLPGPRLGIDALSLASIMRMPQLVVPIGQVDYESRVSGRKESFPVSSSIAGAHGSDLMLIDLARRALENAKFPTQVTTGRYAFDAEERAPSI</sequence>
<organism evidence="2 3">
    <name type="scientific">Lasiosphaeris hirsuta</name>
    <dbReference type="NCBI Taxonomy" id="260670"/>
    <lineage>
        <taxon>Eukaryota</taxon>
        <taxon>Fungi</taxon>
        <taxon>Dikarya</taxon>
        <taxon>Ascomycota</taxon>
        <taxon>Pezizomycotina</taxon>
        <taxon>Sordariomycetes</taxon>
        <taxon>Sordariomycetidae</taxon>
        <taxon>Sordariales</taxon>
        <taxon>Lasiosphaeriaceae</taxon>
        <taxon>Lasiosphaeris</taxon>
    </lineage>
</organism>
<evidence type="ECO:0000313" key="3">
    <source>
        <dbReference type="Proteomes" id="UP001172102"/>
    </source>
</evidence>
<dbReference type="SUPFAM" id="SSF75304">
    <property type="entry name" value="Amidase signature (AS) enzymes"/>
    <property type="match status" value="1"/>
</dbReference>
<feature type="domain" description="Amidase" evidence="1">
    <location>
        <begin position="206"/>
        <end position="389"/>
    </location>
</feature>
<dbReference type="PANTHER" id="PTHR46310:SF7">
    <property type="entry name" value="AMIDASE 1"/>
    <property type="match status" value="1"/>
</dbReference>